<dbReference type="SUPFAM" id="SSF52540">
    <property type="entry name" value="P-loop containing nucleoside triphosphate hydrolases"/>
    <property type="match status" value="1"/>
</dbReference>
<dbReference type="GO" id="GO:0000287">
    <property type="term" value="F:magnesium ion binding"/>
    <property type="evidence" value="ECO:0007669"/>
    <property type="project" value="UniProtKB-UniRule"/>
</dbReference>
<dbReference type="Gene3D" id="3.40.440.10">
    <property type="entry name" value="Adenylosuccinate Synthetase, subunit A, domain 1"/>
    <property type="match status" value="1"/>
</dbReference>
<dbReference type="SMART" id="SM00788">
    <property type="entry name" value="Adenylsucc_synt"/>
    <property type="match status" value="1"/>
</dbReference>
<sequence>MEYHNFQLVNYYKAEAVDYQKVLDDTMAVADILTSMVVDVSDLLDQARQRGDFVMFEGAQGTLLDIDHGTYPYVTSSNTTAGGVATGSGLGPRYVDYVLGILKAYSTRVGAGPFPTELFDETGEFLCKQGNEFAQLRGVVVVPAGWTPLPFVVRYS</sequence>
<comment type="subcellular location">
    <subcellularLocation>
        <location evidence="7">Cytoplasm</location>
    </subcellularLocation>
</comment>
<protein>
    <recommendedName>
        <fullName evidence="7">Adenylosuccinate synthetase</fullName>
        <shortName evidence="7">AMPSase</shortName>
        <shortName evidence="7">AdSS</shortName>
        <ecNumber evidence="7">6.3.4.4</ecNumber>
    </recommendedName>
    <alternativeName>
        <fullName evidence="7">IMP--aspartate ligase</fullName>
    </alternativeName>
</protein>
<dbReference type="Pfam" id="PF00709">
    <property type="entry name" value="Adenylsucc_synt"/>
    <property type="match status" value="1"/>
</dbReference>
<comment type="cofactor">
    <cofactor evidence="7">
        <name>Mg(2+)</name>
        <dbReference type="ChEBI" id="CHEBI:18420"/>
    </cofactor>
    <text evidence="7">Binds 1 Mg(2+) ion per subunit.</text>
</comment>
<comment type="pathway">
    <text evidence="7">Purine metabolism; AMP biosynthesis via de novo pathway; AMP from IMP: step 1/2.</text>
</comment>
<keyword evidence="7" id="KW-0963">Cytoplasm</keyword>
<dbReference type="InterPro" id="IPR042109">
    <property type="entry name" value="Adenylosuccinate_synth_dom1"/>
</dbReference>
<keyword evidence="2 7" id="KW-0479">Metal-binding</keyword>
<dbReference type="PANTHER" id="PTHR11846:SF0">
    <property type="entry name" value="ADENYLOSUCCINATE SYNTHETASE"/>
    <property type="match status" value="1"/>
</dbReference>
<dbReference type="Gene3D" id="3.90.170.10">
    <property type="entry name" value="Adenylosuccinate Synthetase, subunit A, domain 3"/>
    <property type="match status" value="1"/>
</dbReference>
<evidence type="ECO:0000313" key="9">
    <source>
        <dbReference type="Proteomes" id="UP000254405"/>
    </source>
</evidence>
<gene>
    <name evidence="8" type="primary">purA_2</name>
    <name evidence="7" type="synonym">purA</name>
    <name evidence="8" type="ORF">NCTC8985_03733</name>
</gene>
<dbReference type="GO" id="GO:0044208">
    <property type="term" value="P:'de novo' AMP biosynthetic process"/>
    <property type="evidence" value="ECO:0007669"/>
    <property type="project" value="UniProtKB-UniRule"/>
</dbReference>
<evidence type="ECO:0000256" key="3">
    <source>
        <dbReference type="ARBA" id="ARBA00022741"/>
    </source>
</evidence>
<dbReference type="GO" id="GO:0005525">
    <property type="term" value="F:GTP binding"/>
    <property type="evidence" value="ECO:0007669"/>
    <property type="project" value="UniProtKB-UniRule"/>
</dbReference>
<dbReference type="GO" id="GO:0046040">
    <property type="term" value="P:IMP metabolic process"/>
    <property type="evidence" value="ECO:0007669"/>
    <property type="project" value="TreeGrafter"/>
</dbReference>
<dbReference type="AlphaFoldDB" id="A0A376TPG6"/>
<evidence type="ECO:0000256" key="5">
    <source>
        <dbReference type="ARBA" id="ARBA00022842"/>
    </source>
</evidence>
<dbReference type="Proteomes" id="UP000254405">
    <property type="component" value="Unassembled WGS sequence"/>
</dbReference>
<dbReference type="EMBL" id="UGCO01000001">
    <property type="protein sequence ID" value="STI78409.1"/>
    <property type="molecule type" value="Genomic_DNA"/>
</dbReference>
<keyword evidence="6 7" id="KW-0342">GTP-binding</keyword>
<dbReference type="UniPathway" id="UPA00075">
    <property type="reaction ID" value="UER00335"/>
</dbReference>
<evidence type="ECO:0000313" key="8">
    <source>
        <dbReference type="EMBL" id="STI78409.1"/>
    </source>
</evidence>
<accession>A0A376TPG6</accession>
<proteinExistence type="inferred from homology"/>
<evidence type="ECO:0000256" key="4">
    <source>
        <dbReference type="ARBA" id="ARBA00022755"/>
    </source>
</evidence>
<evidence type="ECO:0000256" key="7">
    <source>
        <dbReference type="HAMAP-Rule" id="MF_00011"/>
    </source>
</evidence>
<dbReference type="PANTHER" id="PTHR11846">
    <property type="entry name" value="ADENYLOSUCCINATE SYNTHETASE"/>
    <property type="match status" value="1"/>
</dbReference>
<name>A0A376TPG6_ECOLX</name>
<evidence type="ECO:0000256" key="1">
    <source>
        <dbReference type="ARBA" id="ARBA00022598"/>
    </source>
</evidence>
<dbReference type="GO" id="GO:0005737">
    <property type="term" value="C:cytoplasm"/>
    <property type="evidence" value="ECO:0007669"/>
    <property type="project" value="UniProtKB-SubCell"/>
</dbReference>
<keyword evidence="1 7" id="KW-0436">Ligase</keyword>
<comment type="caution">
    <text evidence="7">Lacks conserved residue(s) required for the propagation of feature annotation.</text>
</comment>
<reference evidence="8 9" key="1">
    <citation type="submission" date="2018-06" db="EMBL/GenBank/DDBJ databases">
        <authorList>
            <consortium name="Pathogen Informatics"/>
            <person name="Doyle S."/>
        </authorList>
    </citation>
    <scope>NUCLEOTIDE SEQUENCE [LARGE SCALE GENOMIC DNA]</scope>
    <source>
        <strain evidence="8 9">NCTC8985</strain>
    </source>
</reference>
<dbReference type="HAMAP" id="MF_00011">
    <property type="entry name" value="Adenylosucc_synth"/>
    <property type="match status" value="1"/>
</dbReference>
<feature type="binding site" description="in other chain" evidence="7">
    <location>
        <position position="75"/>
    </location>
    <ligand>
        <name>IMP</name>
        <dbReference type="ChEBI" id="CHEBI:58053"/>
        <note>ligand shared between dimeric partners</note>
    </ligand>
</feature>
<keyword evidence="3 7" id="KW-0547">Nucleotide-binding</keyword>
<dbReference type="EC" id="6.3.4.4" evidence="7"/>
<dbReference type="InterPro" id="IPR042111">
    <property type="entry name" value="Adenylosuccinate_synth_dom3"/>
</dbReference>
<feature type="binding site" description="in other chain" evidence="7">
    <location>
        <position position="60"/>
    </location>
    <ligand>
        <name>IMP</name>
        <dbReference type="ChEBI" id="CHEBI:58053"/>
        <note>ligand shared between dimeric partners</note>
    </ligand>
</feature>
<keyword evidence="5 7" id="KW-0460">Magnesium</keyword>
<comment type="catalytic activity">
    <reaction evidence="7">
        <text>IMP + L-aspartate + GTP = N(6)-(1,2-dicarboxyethyl)-AMP + GDP + phosphate + 2 H(+)</text>
        <dbReference type="Rhea" id="RHEA:15753"/>
        <dbReference type="ChEBI" id="CHEBI:15378"/>
        <dbReference type="ChEBI" id="CHEBI:29991"/>
        <dbReference type="ChEBI" id="CHEBI:37565"/>
        <dbReference type="ChEBI" id="CHEBI:43474"/>
        <dbReference type="ChEBI" id="CHEBI:57567"/>
        <dbReference type="ChEBI" id="CHEBI:58053"/>
        <dbReference type="ChEBI" id="CHEBI:58189"/>
        <dbReference type="EC" id="6.3.4.4"/>
    </reaction>
</comment>
<evidence type="ECO:0000256" key="2">
    <source>
        <dbReference type="ARBA" id="ARBA00022723"/>
    </source>
</evidence>
<keyword evidence="4 7" id="KW-0658">Purine biosynthesis</keyword>
<dbReference type="InterPro" id="IPR027417">
    <property type="entry name" value="P-loop_NTPase"/>
</dbReference>
<organism evidence="8 9">
    <name type="scientific">Escherichia coli</name>
    <dbReference type="NCBI Taxonomy" id="562"/>
    <lineage>
        <taxon>Bacteria</taxon>
        <taxon>Pseudomonadati</taxon>
        <taxon>Pseudomonadota</taxon>
        <taxon>Gammaproteobacteria</taxon>
        <taxon>Enterobacterales</taxon>
        <taxon>Enterobacteriaceae</taxon>
        <taxon>Escherichia</taxon>
    </lineage>
</organism>
<comment type="subunit">
    <text evidence="7">Homodimer.</text>
</comment>
<dbReference type="InterPro" id="IPR001114">
    <property type="entry name" value="Adenylosuccinate_synthetase"/>
</dbReference>
<comment type="function">
    <text evidence="7">Plays an important role in the de novo pathway of purine nucleotide biosynthesis. Catalyzes the first committed step in the biosynthesis of AMP from IMP.</text>
</comment>
<evidence type="ECO:0000256" key="6">
    <source>
        <dbReference type="ARBA" id="ARBA00023134"/>
    </source>
</evidence>
<dbReference type="GO" id="GO:0004019">
    <property type="term" value="F:adenylosuccinate synthase activity"/>
    <property type="evidence" value="ECO:0007669"/>
    <property type="project" value="UniProtKB-UniRule"/>
</dbReference>
<comment type="similarity">
    <text evidence="7">Belongs to the adenylosuccinate synthetase family.</text>
</comment>